<evidence type="ECO:0000313" key="4">
    <source>
        <dbReference type="Proteomes" id="UP000234349"/>
    </source>
</evidence>
<reference evidence="2 5" key="2">
    <citation type="submission" date="2018-02" db="EMBL/GenBank/DDBJ databases">
        <authorList>
            <person name="Rodrigo-Torres L."/>
            <person name="Arahal R. D."/>
            <person name="Lucena T."/>
        </authorList>
    </citation>
    <scope>NUCLEOTIDE SEQUENCE [LARGE SCALE GENOMIC DNA]</scope>
    <source>
        <strain evidence="2 5">CECT 9267</strain>
    </source>
</reference>
<evidence type="ECO:0000313" key="3">
    <source>
        <dbReference type="EMBL" id="WGI18954.1"/>
    </source>
</evidence>
<dbReference type="EMBL" id="CP122959">
    <property type="protein sequence ID" value="WGI18954.1"/>
    <property type="molecule type" value="Genomic_DNA"/>
</dbReference>
<protein>
    <submittedName>
        <fullName evidence="2">Uncharacterized protein</fullName>
    </submittedName>
</protein>
<proteinExistence type="predicted"/>
<accession>A0A223XDS7</accession>
<dbReference type="Proteomes" id="UP001179858">
    <property type="component" value="Chromosome"/>
</dbReference>
<evidence type="ECO:0000313" key="1">
    <source>
        <dbReference type="EMBL" id="PKX79922.1"/>
    </source>
</evidence>
<dbReference type="GeneID" id="57132575"/>
<dbReference type="AlphaFoldDB" id="A0A223XDS7"/>
<dbReference type="EMBL" id="OKRC01000004">
    <property type="protein sequence ID" value="SPE20625.1"/>
    <property type="molecule type" value="Genomic_DNA"/>
</dbReference>
<dbReference type="Proteomes" id="UP000234349">
    <property type="component" value="Unassembled WGS sequence"/>
</dbReference>
<organism evidence="2 5">
    <name type="scientific">Latilactobacillus sakei</name>
    <name type="common">Lactobacillus sakei</name>
    <dbReference type="NCBI Taxonomy" id="1599"/>
    <lineage>
        <taxon>Bacteria</taxon>
        <taxon>Bacillati</taxon>
        <taxon>Bacillota</taxon>
        <taxon>Bacilli</taxon>
        <taxon>Lactobacillales</taxon>
        <taxon>Lactobacillaceae</taxon>
        <taxon>Latilactobacillus</taxon>
    </lineage>
</organism>
<dbReference type="EMBL" id="MKGH01000002">
    <property type="protein sequence ID" value="PKX79922.1"/>
    <property type="molecule type" value="Genomic_DNA"/>
</dbReference>
<evidence type="ECO:0000313" key="2">
    <source>
        <dbReference type="EMBL" id="SPE20625.1"/>
    </source>
</evidence>
<dbReference type="Proteomes" id="UP000239650">
    <property type="component" value="Unassembled WGS sequence"/>
</dbReference>
<reference evidence="3" key="3">
    <citation type="submission" date="2023-04" db="EMBL/GenBank/DDBJ databases">
        <title>Novel strain of Lactilactobacillus sakei and use thereof.</title>
        <authorList>
            <person name="Kim S.Y."/>
        </authorList>
    </citation>
    <scope>NUCLEOTIDE SEQUENCE</scope>
    <source>
        <strain evidence="3">HUP1</strain>
    </source>
</reference>
<gene>
    <name evidence="1" type="ORF">CUR37_00745</name>
    <name evidence="2" type="ORF">LAS9267_00985</name>
    <name evidence="3" type="ORF">QBD03_09440</name>
</gene>
<evidence type="ECO:0000313" key="5">
    <source>
        <dbReference type="Proteomes" id="UP000239650"/>
    </source>
</evidence>
<dbReference type="RefSeq" id="WP_016265648.1">
    <property type="nucleotide sequence ID" value="NZ_AP017931.1"/>
</dbReference>
<name>A0A223XDS7_LATSK</name>
<reference evidence="1 4" key="1">
    <citation type="submission" date="2016-09" db="EMBL/GenBank/DDBJ databases">
        <authorList>
            <person name="Inglin R.C."/>
        </authorList>
    </citation>
    <scope>NUCLEOTIDE SEQUENCE [LARGE SCALE GENOMIC DNA]</scope>
    <source>
        <strain evidence="1 4">RI-517</strain>
    </source>
</reference>
<sequence length="107" mass="12653">MMTKEQTLMVLQVLKRKLQGLRIFRVIEELFSLYIIIKVFTADSQVNLLGVNFTEGRAIELMVLLLVIEFCLTRIQTNYKQVGQQLIETLKDLTEQEKQLVQQFKRY</sequence>